<sequence length="815" mass="90414">METLKARLQESCDKAPSADGELEDGWNEIPRVRSAAGGRGIVPIPRVTSKQKSTARSAVSLDDEREKAPAVKDAQTEEDARPELPRTSGDPISLKRREPNRALPALNNPTEDGFQRRMGENEDGWHQAVTGASGGLTSDPGVRNQGSQAAPSMNPTVPGMFLFPTPEGMAQAHPVPPLGMVPPPPPPNMFMPVMHQNAFFPGAPIPPNLFGIPPPEHPQAQWQREAVKAAWLDHQIQHKQQFQHQKKTTVVHAEEMKGRSAKPARQQVEHIEILQREEAPVVTVQVEEIDSPPPAITDKVPPEAPKADTTTREVSSDEGEDGEDHVSTLHVLSQRLRKWTNPVFAWDRKDARGHWVCTGTVKVLFKEGEEFLKKTVNAKSRKRAKQKVSKQLIAALKEMIAASRKAESSGDAGSPSEEIDKMTGISTAVGALTQLFHRHKLDTQPDTRFEEIGGGLWRCTVIMAISGVGKVKVSEEGPQKKLAKSVASLKALERLRELKVIRPEEFSHLKLCQTGKEGREAVSAKEANKMRSAREDIVQISDDDDDDDDDGEKKVTTEEDGEGRFLLPKHYLIVEATKPEHCEEWRTTHAKPGSEIGVFVDSCSARREFDGLKTNRVSADGVTKDIGSIRVLCFSTKTSCLVVRKDKCTDEKSKDKDCEEGLWLPEAVCTLLCDRKIQKHGHNVDDGLVWLREYHGIQAWGMNDVSILSSASRSWSHCSNTRVLHGIHELMKYWLKKELVSVCLKDVWRKGSASDEAVVPEGDDTTGMAVVSAFACMCIQEQIRDEAVHKRTRLYGAAAEFRELSKRLMHDPFAK</sequence>
<dbReference type="GeneID" id="17324980"/>
<feature type="compositionally biased region" description="Acidic residues" evidence="1">
    <location>
        <begin position="541"/>
        <end position="550"/>
    </location>
</feature>
<feature type="region of interest" description="Disordered" evidence="1">
    <location>
        <begin position="1"/>
        <end position="155"/>
    </location>
</feature>
<dbReference type="InterPro" id="IPR012337">
    <property type="entry name" value="RNaseH-like_sf"/>
</dbReference>
<evidence type="ECO:0000256" key="1">
    <source>
        <dbReference type="SAM" id="MobiDB-lite"/>
    </source>
</evidence>
<dbReference type="InterPro" id="IPR036397">
    <property type="entry name" value="RNaseH_sf"/>
</dbReference>
<protein>
    <submittedName>
        <fullName evidence="2">Uncharacterized protein</fullName>
    </submittedName>
</protein>
<feature type="compositionally biased region" description="Polar residues" evidence="1">
    <location>
        <begin position="48"/>
        <end position="57"/>
    </location>
</feature>
<dbReference type="Gramene" id="CDF37445">
    <property type="protein sequence ID" value="CDF37445"/>
    <property type="gene ID" value="CHC_T00005661001"/>
</dbReference>
<feature type="compositionally biased region" description="Basic and acidic residues" evidence="1">
    <location>
        <begin position="305"/>
        <end position="315"/>
    </location>
</feature>
<dbReference type="SUPFAM" id="SSF53098">
    <property type="entry name" value="Ribonuclease H-like"/>
    <property type="match status" value="1"/>
</dbReference>
<feature type="compositionally biased region" description="Basic and acidic residues" evidence="1">
    <location>
        <begin position="522"/>
        <end position="537"/>
    </location>
</feature>
<feature type="region of interest" description="Disordered" evidence="1">
    <location>
        <begin position="290"/>
        <end position="325"/>
    </location>
</feature>
<dbReference type="OrthoDB" id="10540088at2759"/>
<feature type="region of interest" description="Disordered" evidence="1">
    <location>
        <begin position="522"/>
        <end position="560"/>
    </location>
</feature>
<feature type="compositionally biased region" description="Basic and acidic residues" evidence="1">
    <location>
        <begin position="1"/>
        <end position="13"/>
    </location>
</feature>
<dbReference type="Gene3D" id="3.30.160.20">
    <property type="match status" value="1"/>
</dbReference>
<dbReference type="Proteomes" id="UP000012073">
    <property type="component" value="Unassembled WGS sequence"/>
</dbReference>
<organism evidence="2 3">
    <name type="scientific">Chondrus crispus</name>
    <name type="common">Carrageen Irish moss</name>
    <name type="synonym">Polymorpha crispa</name>
    <dbReference type="NCBI Taxonomy" id="2769"/>
    <lineage>
        <taxon>Eukaryota</taxon>
        <taxon>Rhodophyta</taxon>
        <taxon>Florideophyceae</taxon>
        <taxon>Rhodymeniophycidae</taxon>
        <taxon>Gigartinales</taxon>
        <taxon>Gigartinaceae</taxon>
        <taxon>Chondrus</taxon>
    </lineage>
</organism>
<accession>R7QJ53</accession>
<dbReference type="GO" id="GO:0003676">
    <property type="term" value="F:nucleic acid binding"/>
    <property type="evidence" value="ECO:0007669"/>
    <property type="project" value="InterPro"/>
</dbReference>
<keyword evidence="3" id="KW-1185">Reference proteome</keyword>
<dbReference type="Gene3D" id="3.30.420.10">
    <property type="entry name" value="Ribonuclease H-like superfamily/Ribonuclease H"/>
    <property type="match status" value="1"/>
</dbReference>
<dbReference type="CDD" id="cd00048">
    <property type="entry name" value="DSRM_SF"/>
    <property type="match status" value="1"/>
</dbReference>
<feature type="compositionally biased region" description="Basic and acidic residues" evidence="1">
    <location>
        <begin position="62"/>
        <end position="84"/>
    </location>
</feature>
<evidence type="ECO:0000313" key="2">
    <source>
        <dbReference type="EMBL" id="CDF37445.1"/>
    </source>
</evidence>
<feature type="compositionally biased region" description="Basic and acidic residues" evidence="1">
    <location>
        <begin position="113"/>
        <end position="125"/>
    </location>
</feature>
<dbReference type="EMBL" id="HG001841">
    <property type="protein sequence ID" value="CDF37445.1"/>
    <property type="molecule type" value="Genomic_DNA"/>
</dbReference>
<name>R7QJ53_CHOCR</name>
<gene>
    <name evidence="2" type="ORF">CHC_T00005661001</name>
</gene>
<evidence type="ECO:0000313" key="3">
    <source>
        <dbReference type="Proteomes" id="UP000012073"/>
    </source>
</evidence>
<reference evidence="3" key="1">
    <citation type="journal article" date="2013" name="Proc. Natl. Acad. Sci. U.S.A.">
        <title>Genome structure and metabolic features in the red seaweed Chondrus crispus shed light on evolution of the Archaeplastida.</title>
        <authorList>
            <person name="Collen J."/>
            <person name="Porcel B."/>
            <person name="Carre W."/>
            <person name="Ball S.G."/>
            <person name="Chaparro C."/>
            <person name="Tonon T."/>
            <person name="Barbeyron T."/>
            <person name="Michel G."/>
            <person name="Noel B."/>
            <person name="Valentin K."/>
            <person name="Elias M."/>
            <person name="Artiguenave F."/>
            <person name="Arun A."/>
            <person name="Aury J.M."/>
            <person name="Barbosa-Neto J.F."/>
            <person name="Bothwell J.H."/>
            <person name="Bouget F.Y."/>
            <person name="Brillet L."/>
            <person name="Cabello-Hurtado F."/>
            <person name="Capella-Gutierrez S."/>
            <person name="Charrier B."/>
            <person name="Cladiere L."/>
            <person name="Cock J.M."/>
            <person name="Coelho S.M."/>
            <person name="Colleoni C."/>
            <person name="Czjzek M."/>
            <person name="Da Silva C."/>
            <person name="Delage L."/>
            <person name="Denoeud F."/>
            <person name="Deschamps P."/>
            <person name="Dittami S.M."/>
            <person name="Gabaldon T."/>
            <person name="Gachon C.M."/>
            <person name="Groisillier A."/>
            <person name="Herve C."/>
            <person name="Jabbari K."/>
            <person name="Katinka M."/>
            <person name="Kloareg B."/>
            <person name="Kowalczyk N."/>
            <person name="Labadie K."/>
            <person name="Leblanc C."/>
            <person name="Lopez P.J."/>
            <person name="McLachlan D.H."/>
            <person name="Meslet-Cladiere L."/>
            <person name="Moustafa A."/>
            <person name="Nehr Z."/>
            <person name="Nyvall Collen P."/>
            <person name="Panaud O."/>
            <person name="Partensky F."/>
            <person name="Poulain J."/>
            <person name="Rensing S.A."/>
            <person name="Rousvoal S."/>
            <person name="Samson G."/>
            <person name="Symeonidi A."/>
            <person name="Weissenbach J."/>
            <person name="Zambounis A."/>
            <person name="Wincker P."/>
            <person name="Boyen C."/>
        </authorList>
    </citation>
    <scope>NUCLEOTIDE SEQUENCE [LARGE SCALE GENOMIC DNA]</scope>
    <source>
        <strain evidence="3">cv. Stackhouse</strain>
    </source>
</reference>
<dbReference type="KEGG" id="ccp:CHC_T00005661001"/>
<feature type="compositionally biased region" description="Polar residues" evidence="1">
    <location>
        <begin position="144"/>
        <end position="155"/>
    </location>
</feature>
<dbReference type="AlphaFoldDB" id="R7QJ53"/>
<dbReference type="RefSeq" id="XP_005717264.1">
    <property type="nucleotide sequence ID" value="XM_005717207.1"/>
</dbReference>
<proteinExistence type="predicted"/>